<feature type="compositionally biased region" description="Low complexity" evidence="10">
    <location>
        <begin position="222"/>
        <end position="236"/>
    </location>
</feature>
<evidence type="ECO:0000256" key="8">
    <source>
        <dbReference type="PROSITE-ProRule" id="PRU00884"/>
    </source>
</evidence>
<keyword evidence="6" id="KW-0325">Glycoprotein</keyword>
<comment type="similarity">
    <text evidence="8 9">Belongs to the ephrin family.</text>
</comment>
<dbReference type="InterPro" id="IPR008972">
    <property type="entry name" value="Cupredoxin"/>
</dbReference>
<keyword evidence="3" id="KW-0732">Signal</keyword>
<keyword evidence="2" id="KW-0336">GPI-anchor</keyword>
<feature type="region of interest" description="Disordered" evidence="10">
    <location>
        <begin position="205"/>
        <end position="239"/>
    </location>
</feature>
<evidence type="ECO:0000256" key="4">
    <source>
        <dbReference type="ARBA" id="ARBA00023136"/>
    </source>
</evidence>
<dbReference type="PANTHER" id="PTHR11304">
    <property type="entry name" value="EPHRIN"/>
    <property type="match status" value="1"/>
</dbReference>
<evidence type="ECO:0000256" key="1">
    <source>
        <dbReference type="ARBA" id="ARBA00004589"/>
    </source>
</evidence>
<dbReference type="PANTHER" id="PTHR11304:SF42">
    <property type="entry name" value="EPHRIN-A4"/>
    <property type="match status" value="1"/>
</dbReference>
<feature type="region of interest" description="Disordered" evidence="10">
    <location>
        <begin position="1"/>
        <end position="57"/>
    </location>
</feature>
<name>A0ABN9LXN9_9NEOB</name>
<comment type="caution">
    <text evidence="8">Lacks conserved residue(s) required for the propagation of feature annotation.</text>
</comment>
<keyword evidence="5 8" id="KW-1015">Disulfide bond</keyword>
<sequence length="391" mass="43053">MGLDGTEAPGGGRRWDSEVPGEGGEYGIERCLEEEGRLDREVPGGEQGPRGKGAKKDSLPHLGGDWLGFISSLTNFRRWFAKEDYTVHVAIKDYLDIYCPHYDPRVPTEQTENFVLYIVDHEGYDGCYVTAEAYKRWKCNQPHAPAGPIKFSEKIQRFTPISLGVEFHEGQDYYYISIPDVGSVGECLKIKLSVCCQSTTRAITEVPKSQPRGREHGGGGSSPSKDGPGPSSLPPGQHILGPSACSTHSSCRRISGLTSVVPDPGPRCSKLPAALQNCPFWTKDTAKLNGGRQTRGGPPIMKWTEPIVPALTGGPALGYTTPPHWGAPVFCEDRFQFFPFTFHDFYKNDIAQEQAGKLGGKRTKEKKAQGKVGWRVGKRWRAGKLGEERMK</sequence>
<accession>A0ABN9LXN9</accession>
<dbReference type="InterPro" id="IPR031328">
    <property type="entry name" value="Ephrin"/>
</dbReference>
<dbReference type="InterPro" id="IPR034252">
    <property type="entry name" value="Ephrin-A_Ecto"/>
</dbReference>
<evidence type="ECO:0000256" key="3">
    <source>
        <dbReference type="ARBA" id="ARBA00022729"/>
    </source>
</evidence>
<dbReference type="PRINTS" id="PR01347">
    <property type="entry name" value="EPHRIN"/>
</dbReference>
<evidence type="ECO:0000256" key="5">
    <source>
        <dbReference type="ARBA" id="ARBA00023157"/>
    </source>
</evidence>
<dbReference type="InterPro" id="IPR001799">
    <property type="entry name" value="Ephrin_RBD"/>
</dbReference>
<evidence type="ECO:0000256" key="10">
    <source>
        <dbReference type="SAM" id="MobiDB-lite"/>
    </source>
</evidence>
<comment type="subcellular location">
    <subcellularLocation>
        <location evidence="1">Membrane</location>
        <topology evidence="1">Lipid-anchor</topology>
        <topology evidence="1">GPI-anchor</topology>
    </subcellularLocation>
</comment>
<keyword evidence="7" id="KW-0449">Lipoprotein</keyword>
<feature type="disulfide bond" evidence="8">
    <location>
        <begin position="99"/>
        <end position="139"/>
    </location>
</feature>
<gene>
    <name evidence="12" type="ORF">RIMI_LOCUS12169376</name>
</gene>
<dbReference type="Proteomes" id="UP001176940">
    <property type="component" value="Unassembled WGS sequence"/>
</dbReference>
<keyword evidence="4 9" id="KW-0472">Membrane</keyword>
<feature type="domain" description="Ephrin RBD" evidence="11">
    <location>
        <begin position="65"/>
        <end position="206"/>
    </location>
</feature>
<dbReference type="Gene3D" id="2.60.40.420">
    <property type="entry name" value="Cupredoxins - blue copper proteins"/>
    <property type="match status" value="1"/>
</dbReference>
<evidence type="ECO:0000313" key="12">
    <source>
        <dbReference type="EMBL" id="CAJ0948467.1"/>
    </source>
</evidence>
<evidence type="ECO:0000256" key="7">
    <source>
        <dbReference type="ARBA" id="ARBA00023288"/>
    </source>
</evidence>
<evidence type="ECO:0000256" key="2">
    <source>
        <dbReference type="ARBA" id="ARBA00022622"/>
    </source>
</evidence>
<protein>
    <recommendedName>
        <fullName evidence="11">Ephrin RBD domain-containing protein</fullName>
    </recommendedName>
</protein>
<dbReference type="SUPFAM" id="SSF49503">
    <property type="entry name" value="Cupredoxins"/>
    <property type="match status" value="1"/>
</dbReference>
<feature type="compositionally biased region" description="Basic and acidic residues" evidence="10">
    <location>
        <begin position="27"/>
        <end position="43"/>
    </location>
</feature>
<dbReference type="InterPro" id="IPR019765">
    <property type="entry name" value="Ephrin_CS"/>
</dbReference>
<dbReference type="PROSITE" id="PS01299">
    <property type="entry name" value="EPHRIN_RBD_1"/>
    <property type="match status" value="1"/>
</dbReference>
<dbReference type="CDD" id="cd10425">
    <property type="entry name" value="Ephrin-A_Ectodomain"/>
    <property type="match status" value="1"/>
</dbReference>
<proteinExistence type="inferred from homology"/>
<comment type="caution">
    <text evidence="12">The sequence shown here is derived from an EMBL/GenBank/DDBJ whole genome shotgun (WGS) entry which is preliminary data.</text>
</comment>
<reference evidence="12" key="1">
    <citation type="submission" date="2023-07" db="EMBL/GenBank/DDBJ databases">
        <authorList>
            <person name="Stuckert A."/>
        </authorList>
    </citation>
    <scope>NUCLEOTIDE SEQUENCE</scope>
</reference>
<dbReference type="PROSITE" id="PS51551">
    <property type="entry name" value="EPHRIN_RBD_2"/>
    <property type="match status" value="1"/>
</dbReference>
<evidence type="ECO:0000313" key="13">
    <source>
        <dbReference type="Proteomes" id="UP001176940"/>
    </source>
</evidence>
<dbReference type="Pfam" id="PF00812">
    <property type="entry name" value="Ephrin"/>
    <property type="match status" value="1"/>
</dbReference>
<evidence type="ECO:0000256" key="6">
    <source>
        <dbReference type="ARBA" id="ARBA00023180"/>
    </source>
</evidence>
<evidence type="ECO:0000259" key="11">
    <source>
        <dbReference type="PROSITE" id="PS51551"/>
    </source>
</evidence>
<organism evidence="12 13">
    <name type="scientific">Ranitomeya imitator</name>
    <name type="common">mimic poison frog</name>
    <dbReference type="NCBI Taxonomy" id="111125"/>
    <lineage>
        <taxon>Eukaryota</taxon>
        <taxon>Metazoa</taxon>
        <taxon>Chordata</taxon>
        <taxon>Craniata</taxon>
        <taxon>Vertebrata</taxon>
        <taxon>Euteleostomi</taxon>
        <taxon>Amphibia</taxon>
        <taxon>Batrachia</taxon>
        <taxon>Anura</taxon>
        <taxon>Neobatrachia</taxon>
        <taxon>Hyloidea</taxon>
        <taxon>Dendrobatidae</taxon>
        <taxon>Dendrobatinae</taxon>
        <taxon>Ranitomeya</taxon>
    </lineage>
</organism>
<keyword evidence="13" id="KW-1185">Reference proteome</keyword>
<evidence type="ECO:0000256" key="9">
    <source>
        <dbReference type="RuleBase" id="RU004375"/>
    </source>
</evidence>
<dbReference type="EMBL" id="CAUEEQ010028519">
    <property type="protein sequence ID" value="CAJ0948467.1"/>
    <property type="molecule type" value="Genomic_DNA"/>
</dbReference>